<comment type="similarity">
    <text evidence="3">Belongs to the CitM (TC 2.A.11) transporter family.</text>
</comment>
<sequence length="409" mass="41149">MPVLTVALSACALLCVIVRPLRWNEAWWAAGGALALVLSGALAPAQAAGALARGVDVYLFLIGMMALAEFAREEGVFAWIASVAVRAARGSRARLLALVYGAGIVTTALLSNDATIVVLTPAVIAALRRTDANAEPYVVACALVANAASLALPIANPSNLLFFADGMPPLGTWLTSFGLASLVAIVLTYAALALIFRRAVASPLRVDDGRVAAPRAATLAVLAAAAVALVVTASLGGPLGRVAFGLGIVAALVAALRSADAPLAIARGIAWPVVALTAGLFVIVDALDAAGARALPRELFASAAHLSAPLGRLAVAFAAGFASNVVNNLPVGLDLGAYVGRAHPPQALASAALAGVNLGPNFTTNGSLATLLWLAILRREGVAMSPLRFAAIGLTATPLALAGAALLAR</sequence>
<evidence type="ECO:0000256" key="9">
    <source>
        <dbReference type="ARBA" id="ARBA00023136"/>
    </source>
</evidence>
<dbReference type="PRINTS" id="PR00758">
    <property type="entry name" value="ARSENICPUMP"/>
</dbReference>
<dbReference type="PANTHER" id="PTHR43302">
    <property type="entry name" value="TRANSPORTER ARSB-RELATED"/>
    <property type="match status" value="1"/>
</dbReference>
<dbReference type="Proteomes" id="UP001317532">
    <property type="component" value="Chromosome"/>
</dbReference>
<dbReference type="InterPro" id="IPR004680">
    <property type="entry name" value="Cit_transptr-like_dom"/>
</dbReference>
<dbReference type="EMBL" id="AP025523">
    <property type="protein sequence ID" value="BDE07180.1"/>
    <property type="molecule type" value="Genomic_DNA"/>
</dbReference>
<dbReference type="GO" id="GO:0015105">
    <property type="term" value="F:arsenite transmembrane transporter activity"/>
    <property type="evidence" value="ECO:0007669"/>
    <property type="project" value="InterPro"/>
</dbReference>
<protein>
    <submittedName>
        <fullName evidence="12">Arsenic transporter</fullName>
    </submittedName>
</protein>
<dbReference type="GO" id="GO:0005886">
    <property type="term" value="C:plasma membrane"/>
    <property type="evidence" value="ECO:0007669"/>
    <property type="project" value="UniProtKB-SubCell"/>
</dbReference>
<feature type="domain" description="Citrate transporter-like" evidence="11">
    <location>
        <begin position="20"/>
        <end position="340"/>
    </location>
</feature>
<name>A0AAN1XYC3_UNVUL</name>
<dbReference type="GO" id="GO:0046685">
    <property type="term" value="P:response to arsenic-containing substance"/>
    <property type="evidence" value="ECO:0007669"/>
    <property type="project" value="UniProtKB-KW"/>
</dbReference>
<evidence type="ECO:0000256" key="2">
    <source>
        <dbReference type="ARBA" id="ARBA00006433"/>
    </source>
</evidence>
<dbReference type="AlphaFoldDB" id="A0AAN1XYC3"/>
<evidence type="ECO:0000256" key="5">
    <source>
        <dbReference type="ARBA" id="ARBA00022475"/>
    </source>
</evidence>
<organism evidence="12 13">
    <name type="scientific">Vulcanimicrobium alpinum</name>
    <dbReference type="NCBI Taxonomy" id="3016050"/>
    <lineage>
        <taxon>Bacteria</taxon>
        <taxon>Bacillati</taxon>
        <taxon>Vulcanimicrobiota</taxon>
        <taxon>Vulcanimicrobiia</taxon>
        <taxon>Vulcanimicrobiales</taxon>
        <taxon>Vulcanimicrobiaceae</taxon>
        <taxon>Vulcanimicrobium</taxon>
    </lineage>
</organism>
<dbReference type="Pfam" id="PF03600">
    <property type="entry name" value="CitMHS"/>
    <property type="match status" value="1"/>
</dbReference>
<feature type="transmembrane region" description="Helical" evidence="10">
    <location>
        <begin position="358"/>
        <end position="377"/>
    </location>
</feature>
<evidence type="ECO:0000256" key="8">
    <source>
        <dbReference type="ARBA" id="ARBA00022989"/>
    </source>
</evidence>
<keyword evidence="9 10" id="KW-0472">Membrane</keyword>
<comment type="similarity">
    <text evidence="2">Belongs to the ArsB family.</text>
</comment>
<evidence type="ECO:0000256" key="1">
    <source>
        <dbReference type="ARBA" id="ARBA00004651"/>
    </source>
</evidence>
<comment type="subcellular location">
    <subcellularLocation>
        <location evidence="1">Cell membrane</location>
        <topology evidence="1">Multi-pass membrane protein</topology>
    </subcellularLocation>
</comment>
<evidence type="ECO:0000313" key="12">
    <source>
        <dbReference type="EMBL" id="BDE07180.1"/>
    </source>
</evidence>
<feature type="transmembrane region" description="Helical" evidence="10">
    <location>
        <begin position="175"/>
        <end position="196"/>
    </location>
</feature>
<evidence type="ECO:0000256" key="4">
    <source>
        <dbReference type="ARBA" id="ARBA00022448"/>
    </source>
</evidence>
<evidence type="ECO:0000256" key="6">
    <source>
        <dbReference type="ARBA" id="ARBA00022692"/>
    </source>
</evidence>
<feature type="transmembrane region" description="Helical" evidence="10">
    <location>
        <begin position="389"/>
        <end position="408"/>
    </location>
</feature>
<evidence type="ECO:0000256" key="7">
    <source>
        <dbReference type="ARBA" id="ARBA00022849"/>
    </source>
</evidence>
<feature type="transmembrane region" description="Helical" evidence="10">
    <location>
        <begin position="100"/>
        <end position="125"/>
    </location>
</feature>
<evidence type="ECO:0000259" key="11">
    <source>
        <dbReference type="Pfam" id="PF03600"/>
    </source>
</evidence>
<dbReference type="PANTHER" id="PTHR43302:SF5">
    <property type="entry name" value="TRANSPORTER ARSB-RELATED"/>
    <property type="match status" value="1"/>
</dbReference>
<keyword evidence="5" id="KW-1003">Cell membrane</keyword>
<feature type="transmembrane region" description="Helical" evidence="10">
    <location>
        <begin position="28"/>
        <end position="45"/>
    </location>
</feature>
<feature type="transmembrane region" description="Helical" evidence="10">
    <location>
        <begin position="268"/>
        <end position="287"/>
    </location>
</feature>
<gene>
    <name evidence="12" type="primary">arsB</name>
    <name evidence="12" type="ORF">WPS_24560</name>
</gene>
<keyword evidence="13" id="KW-1185">Reference proteome</keyword>
<feature type="transmembrane region" description="Helical" evidence="10">
    <location>
        <begin position="239"/>
        <end position="256"/>
    </location>
</feature>
<reference evidence="12 13" key="1">
    <citation type="journal article" date="2022" name="ISME Commun">
        <title>Vulcanimicrobium alpinus gen. nov. sp. nov., the first cultivated representative of the candidate phylum 'Eremiobacterota', is a metabolically versatile aerobic anoxygenic phototroph.</title>
        <authorList>
            <person name="Yabe S."/>
            <person name="Muto K."/>
            <person name="Abe K."/>
            <person name="Yokota A."/>
            <person name="Staudigel H."/>
            <person name="Tebo B.M."/>
        </authorList>
    </citation>
    <scope>NUCLEOTIDE SEQUENCE [LARGE SCALE GENOMIC DNA]</scope>
    <source>
        <strain evidence="12 13">WC8-2</strain>
    </source>
</reference>
<dbReference type="InterPro" id="IPR000802">
    <property type="entry name" value="Arsenical_pump_ArsB"/>
</dbReference>
<feature type="transmembrane region" description="Helical" evidence="10">
    <location>
        <begin position="216"/>
        <end position="233"/>
    </location>
</feature>
<evidence type="ECO:0000256" key="10">
    <source>
        <dbReference type="SAM" id="Phobius"/>
    </source>
</evidence>
<dbReference type="RefSeq" id="WP_317994793.1">
    <property type="nucleotide sequence ID" value="NZ_AP025523.1"/>
</dbReference>
<keyword evidence="7" id="KW-0059">Arsenical resistance</keyword>
<keyword evidence="6 10" id="KW-0812">Transmembrane</keyword>
<keyword evidence="8 10" id="KW-1133">Transmembrane helix</keyword>
<proteinExistence type="inferred from homology"/>
<feature type="transmembrane region" description="Helical" evidence="10">
    <location>
        <begin position="137"/>
        <end position="155"/>
    </location>
</feature>
<dbReference type="KEGG" id="vab:WPS_24560"/>
<accession>A0AAN1XYC3</accession>
<keyword evidence="4" id="KW-0813">Transport</keyword>
<evidence type="ECO:0000313" key="13">
    <source>
        <dbReference type="Proteomes" id="UP001317532"/>
    </source>
</evidence>
<evidence type="ECO:0000256" key="3">
    <source>
        <dbReference type="ARBA" id="ARBA00009843"/>
    </source>
</evidence>